<organism evidence="1 2">
    <name type="scientific">Mucilaginibacter gotjawali</name>
    <dbReference type="NCBI Taxonomy" id="1550579"/>
    <lineage>
        <taxon>Bacteria</taxon>
        <taxon>Pseudomonadati</taxon>
        <taxon>Bacteroidota</taxon>
        <taxon>Sphingobacteriia</taxon>
        <taxon>Sphingobacteriales</taxon>
        <taxon>Sphingobacteriaceae</taxon>
        <taxon>Mucilaginibacter</taxon>
    </lineage>
</organism>
<gene>
    <name evidence="1" type="ORF">MgSA37_02754</name>
</gene>
<protein>
    <submittedName>
        <fullName evidence="1">Uncharacterized protein</fullName>
    </submittedName>
</protein>
<dbReference type="AlphaFoldDB" id="A0A110B3F6"/>
<keyword evidence="2" id="KW-1185">Reference proteome</keyword>
<dbReference type="KEGG" id="mgot:MgSA37_02754"/>
<dbReference type="EMBL" id="AP017313">
    <property type="protein sequence ID" value="BAU54578.1"/>
    <property type="molecule type" value="Genomic_DNA"/>
</dbReference>
<proteinExistence type="predicted"/>
<reference evidence="1 2" key="1">
    <citation type="submission" date="2015-12" db="EMBL/GenBank/DDBJ databases">
        <title>Genome sequence of Mucilaginibacter gotjawali.</title>
        <authorList>
            <person name="Lee J.S."/>
            <person name="Lee K.C."/>
            <person name="Kim K.K."/>
            <person name="Lee B.W."/>
        </authorList>
    </citation>
    <scope>NUCLEOTIDE SEQUENCE [LARGE SCALE GENOMIC DNA]</scope>
    <source>
        <strain evidence="1 2">SA3-7</strain>
    </source>
</reference>
<evidence type="ECO:0000313" key="1">
    <source>
        <dbReference type="EMBL" id="BAU54578.1"/>
    </source>
</evidence>
<dbReference type="Proteomes" id="UP000218263">
    <property type="component" value="Chromosome"/>
</dbReference>
<name>A0A110B3F6_9SPHI</name>
<evidence type="ECO:0000313" key="2">
    <source>
        <dbReference type="Proteomes" id="UP000218263"/>
    </source>
</evidence>
<sequence length="60" mass="6590">MNNIYAEAGLLTYSPPARPSRPENIGTVAFDWALVLELTAAGQLRIYTVFPFNHPLNISG</sequence>
<accession>A0A110B3F6</accession>